<accession>A0A7R8AQF4</accession>
<reference evidence="2" key="1">
    <citation type="submission" date="2021-01" db="EMBL/GenBank/DDBJ databases">
        <authorList>
            <consortium name="Aspergillus puulaauensis MK2 genome sequencing consortium"/>
            <person name="Kazuki M."/>
            <person name="Futagami T."/>
        </authorList>
    </citation>
    <scope>NUCLEOTIDE SEQUENCE</scope>
    <source>
        <strain evidence="2">MK2</strain>
    </source>
</reference>
<dbReference type="KEGG" id="apuu:APUU_50519S"/>
<feature type="region of interest" description="Disordered" evidence="1">
    <location>
        <begin position="1"/>
        <end position="21"/>
    </location>
</feature>
<feature type="compositionally biased region" description="Low complexity" evidence="1">
    <location>
        <begin position="108"/>
        <end position="126"/>
    </location>
</feature>
<dbReference type="GeneID" id="64975813"/>
<sequence>MAVKALPESLTSKAASAPAINKRLPPLADRSSLSYKLTNLSKQKLAREATAPDPDIRRCLGHFRMHCMSVEFAQQEMATKITSFEFEDDSESEDEEVPTPAEEQKQIESSTTTTTTTVTVTPAPTPVEPEVQVEVVESPAKDAEQDIQVHFEVISDEKDKDAGLVDKSRRCLEKAQIWPSPAQCMPVRIAS</sequence>
<gene>
    <name evidence="2" type="ORF">APUU_50519S</name>
</gene>
<feature type="region of interest" description="Disordered" evidence="1">
    <location>
        <begin position="87"/>
        <end position="126"/>
    </location>
</feature>
<protein>
    <submittedName>
        <fullName evidence="2">Uncharacterized protein</fullName>
    </submittedName>
</protein>
<proteinExistence type="predicted"/>
<evidence type="ECO:0000256" key="1">
    <source>
        <dbReference type="SAM" id="MobiDB-lite"/>
    </source>
</evidence>
<dbReference type="RefSeq" id="XP_041558002.1">
    <property type="nucleotide sequence ID" value="XM_041705525.1"/>
</dbReference>
<dbReference type="EMBL" id="AP024447">
    <property type="protein sequence ID" value="BCS25808.1"/>
    <property type="molecule type" value="Genomic_DNA"/>
</dbReference>
<evidence type="ECO:0000313" key="3">
    <source>
        <dbReference type="Proteomes" id="UP000654913"/>
    </source>
</evidence>
<evidence type="ECO:0000313" key="2">
    <source>
        <dbReference type="EMBL" id="BCS25808.1"/>
    </source>
</evidence>
<name>A0A7R8AQF4_9EURO</name>
<dbReference type="AlphaFoldDB" id="A0A7R8AQF4"/>
<organism evidence="2 3">
    <name type="scientific">Aspergillus puulaauensis</name>
    <dbReference type="NCBI Taxonomy" id="1220207"/>
    <lineage>
        <taxon>Eukaryota</taxon>
        <taxon>Fungi</taxon>
        <taxon>Dikarya</taxon>
        <taxon>Ascomycota</taxon>
        <taxon>Pezizomycotina</taxon>
        <taxon>Eurotiomycetes</taxon>
        <taxon>Eurotiomycetidae</taxon>
        <taxon>Eurotiales</taxon>
        <taxon>Aspergillaceae</taxon>
        <taxon>Aspergillus</taxon>
    </lineage>
</organism>
<reference evidence="2" key="2">
    <citation type="submission" date="2021-02" db="EMBL/GenBank/DDBJ databases">
        <title>Aspergillus puulaauensis MK2 genome sequence.</title>
        <authorList>
            <person name="Futagami T."/>
            <person name="Mori K."/>
            <person name="Kadooka C."/>
            <person name="Tanaka T."/>
        </authorList>
    </citation>
    <scope>NUCLEOTIDE SEQUENCE</scope>
    <source>
        <strain evidence="2">MK2</strain>
    </source>
</reference>
<dbReference type="Proteomes" id="UP000654913">
    <property type="component" value="Chromosome 5"/>
</dbReference>
<dbReference type="OrthoDB" id="4502539at2759"/>
<keyword evidence="3" id="KW-1185">Reference proteome</keyword>
<feature type="compositionally biased region" description="Acidic residues" evidence="1">
    <location>
        <begin position="87"/>
        <end position="97"/>
    </location>
</feature>